<sequence>MGSQSLLNVGSLVERTSVACSSDEDEVVTQHSVCPRGASSTVQWPPPGTRLLSSGEAQQVTSAGKNITSVSGLNASLESRCLKNRHREGVLRRENLPWERNSPI</sequence>
<reference evidence="1" key="1">
    <citation type="submission" date="2020-11" db="EMBL/GenBank/DDBJ databases">
        <authorList>
            <person name="Tran Van P."/>
        </authorList>
    </citation>
    <scope>NUCLEOTIDE SEQUENCE</scope>
</reference>
<protein>
    <submittedName>
        <fullName evidence="1">Uncharacterized protein</fullName>
    </submittedName>
</protein>
<proteinExistence type="predicted"/>
<dbReference type="AlphaFoldDB" id="A0A7R9ICN0"/>
<name>A0A7R9ICN0_9NEOP</name>
<gene>
    <name evidence="1" type="ORF">TTEB3V08_LOCUS2299</name>
</gene>
<dbReference type="EMBL" id="OE000532">
    <property type="protein sequence ID" value="CAD7454185.1"/>
    <property type="molecule type" value="Genomic_DNA"/>
</dbReference>
<evidence type="ECO:0000313" key="1">
    <source>
        <dbReference type="EMBL" id="CAD7454185.1"/>
    </source>
</evidence>
<organism evidence="1">
    <name type="scientific">Timema tahoe</name>
    <dbReference type="NCBI Taxonomy" id="61484"/>
    <lineage>
        <taxon>Eukaryota</taxon>
        <taxon>Metazoa</taxon>
        <taxon>Ecdysozoa</taxon>
        <taxon>Arthropoda</taxon>
        <taxon>Hexapoda</taxon>
        <taxon>Insecta</taxon>
        <taxon>Pterygota</taxon>
        <taxon>Neoptera</taxon>
        <taxon>Polyneoptera</taxon>
        <taxon>Phasmatodea</taxon>
        <taxon>Timematodea</taxon>
        <taxon>Timematoidea</taxon>
        <taxon>Timematidae</taxon>
        <taxon>Timema</taxon>
    </lineage>
</organism>
<accession>A0A7R9ICN0</accession>